<dbReference type="GO" id="GO:0016491">
    <property type="term" value="F:oxidoreductase activity"/>
    <property type="evidence" value="ECO:0007669"/>
    <property type="project" value="UniProtKB-KW"/>
</dbReference>
<gene>
    <name evidence="8" type="ORF">A2008_01270</name>
</gene>
<dbReference type="Gene3D" id="3.50.50.60">
    <property type="entry name" value="FAD/NAD(P)-binding domain"/>
    <property type="match status" value="1"/>
</dbReference>
<dbReference type="PANTHER" id="PTHR43624">
    <property type="entry name" value="ELECTRON TRANSFER FLAVOPROTEIN-QUINONE OXIDOREDUCTASE YDIS-RELATED"/>
    <property type="match status" value="1"/>
</dbReference>
<dbReference type="STRING" id="1817813.A2008_01270"/>
<organism evidence="8 9">
    <name type="scientific">Candidatus Wallbacteria bacterium GWC2_49_35</name>
    <dbReference type="NCBI Taxonomy" id="1817813"/>
    <lineage>
        <taxon>Bacteria</taxon>
        <taxon>Candidatus Walliibacteriota</taxon>
    </lineage>
</organism>
<dbReference type="EMBL" id="MGFH01000130">
    <property type="protein sequence ID" value="OGM04945.1"/>
    <property type="molecule type" value="Genomic_DNA"/>
</dbReference>
<dbReference type="SUPFAM" id="SSF54373">
    <property type="entry name" value="FAD-linked reductases, C-terminal domain"/>
    <property type="match status" value="1"/>
</dbReference>
<comment type="caution">
    <text evidence="8">The sequence shown here is derived from an EMBL/GenBank/DDBJ whole genome shotgun (WGS) entry which is preliminary data.</text>
</comment>
<evidence type="ECO:0000256" key="1">
    <source>
        <dbReference type="ARBA" id="ARBA00001974"/>
    </source>
</evidence>
<evidence type="ECO:0000256" key="2">
    <source>
        <dbReference type="ARBA" id="ARBA00006796"/>
    </source>
</evidence>
<evidence type="ECO:0000256" key="4">
    <source>
        <dbReference type="ARBA" id="ARBA00022827"/>
    </source>
</evidence>
<comment type="similarity">
    <text evidence="2">Belongs to the ETF-QO/FixC family.</text>
</comment>
<evidence type="ECO:0000259" key="7">
    <source>
        <dbReference type="Pfam" id="PF26311"/>
    </source>
</evidence>
<comment type="cofactor">
    <cofactor evidence="1">
        <name>FAD</name>
        <dbReference type="ChEBI" id="CHEBI:57692"/>
    </cofactor>
</comment>
<evidence type="ECO:0000313" key="8">
    <source>
        <dbReference type="EMBL" id="OGM04945.1"/>
    </source>
</evidence>
<evidence type="ECO:0000256" key="5">
    <source>
        <dbReference type="ARBA" id="ARBA00023002"/>
    </source>
</evidence>
<name>A0A1F7WS33_9BACT</name>
<dbReference type="PANTHER" id="PTHR43624:SF2">
    <property type="entry name" value="ELECTRON TRANSFER FLAVOPROTEIN-QUINONE OXIDOREDUCTASE YDIS-RELATED"/>
    <property type="match status" value="1"/>
</dbReference>
<dbReference type="InterPro" id="IPR059103">
    <property type="entry name" value="FixC-like_C"/>
</dbReference>
<dbReference type="AlphaFoldDB" id="A0A1F7WS33"/>
<keyword evidence="4" id="KW-0274">FAD</keyword>
<reference evidence="8 9" key="1">
    <citation type="journal article" date="2016" name="Nat. Commun.">
        <title>Thousands of microbial genomes shed light on interconnected biogeochemical processes in an aquifer system.</title>
        <authorList>
            <person name="Anantharaman K."/>
            <person name="Brown C.T."/>
            <person name="Hug L.A."/>
            <person name="Sharon I."/>
            <person name="Castelle C.J."/>
            <person name="Probst A.J."/>
            <person name="Thomas B.C."/>
            <person name="Singh A."/>
            <person name="Wilkins M.J."/>
            <person name="Karaoz U."/>
            <person name="Brodie E.L."/>
            <person name="Williams K.H."/>
            <person name="Hubbard S.S."/>
            <person name="Banfield J.F."/>
        </authorList>
    </citation>
    <scope>NUCLEOTIDE SEQUENCE [LARGE SCALE GENOMIC DNA]</scope>
</reference>
<dbReference type="Pfam" id="PF26311">
    <property type="entry name" value="ETF-QO_FixC_C"/>
    <property type="match status" value="1"/>
</dbReference>
<keyword evidence="3" id="KW-0285">Flavoprotein</keyword>
<dbReference type="InterPro" id="IPR036188">
    <property type="entry name" value="FAD/NAD-bd_sf"/>
</dbReference>
<dbReference type="Pfam" id="PF12831">
    <property type="entry name" value="FAD_oxidored"/>
    <property type="match status" value="1"/>
</dbReference>
<evidence type="ECO:0000256" key="3">
    <source>
        <dbReference type="ARBA" id="ARBA00022630"/>
    </source>
</evidence>
<evidence type="ECO:0008006" key="10">
    <source>
        <dbReference type="Google" id="ProtNLM"/>
    </source>
</evidence>
<dbReference type="InterPro" id="IPR039651">
    <property type="entry name" value="FixC-like"/>
</dbReference>
<evidence type="ECO:0000259" key="6">
    <source>
        <dbReference type="Pfam" id="PF21162"/>
    </source>
</evidence>
<dbReference type="PROSITE" id="PS51257">
    <property type="entry name" value="PROKAR_LIPOPROTEIN"/>
    <property type="match status" value="1"/>
</dbReference>
<dbReference type="InterPro" id="IPR049398">
    <property type="entry name" value="ETF-QO/FixC_UQ-bd"/>
</dbReference>
<accession>A0A1F7WS33</accession>
<proteinExistence type="inferred from homology"/>
<dbReference type="PRINTS" id="PR00420">
    <property type="entry name" value="RNGMNOXGNASE"/>
</dbReference>
<dbReference type="SUPFAM" id="SSF51905">
    <property type="entry name" value="FAD/NAD(P)-binding domain"/>
    <property type="match status" value="1"/>
</dbReference>
<protein>
    <recommendedName>
        <fullName evidence="10">FAD-dependent oxidoreductase</fullName>
    </recommendedName>
</protein>
<dbReference type="Pfam" id="PF21162">
    <property type="entry name" value="ETFQO_UQ-bd"/>
    <property type="match status" value="1"/>
</dbReference>
<sequence>MAEKVDVVIVGGGPAGIACAYTLAKAGVETIVFERGEYPGAKNVMGGILFTNALAKLIPDFREKAPIERPVTKRKFLAVSEKDALGVETGFSEFTKAPHNNNFTVLRARFDQWFAAQAEEAGAMILSETVVDDFLYDDNKKIIGVKTRRDDGDILCNCVVLADGVNSLLAKKAGLRSNFKPKDFVLGVKMVLGLPKEKICERFALESDNDGAAYEFFGAVTNNILGSGFIYTNRESISIGLGVALDGACKHGLKPYELLDRFMEHPYVRPLVKDGEPIEYSAHLLPEGGYHGMPKVFTDNVLVCGDAASFVNTSVYHEGSNLAMESGIIAAKAVMQARGRGDFSAKSLMKYAEYLEESIVIKDLKKYERLPAFLHSSPHLFTNYLDLAIELAKDYFTVDELSKGERQKLMFKKAWGRVSIMQLISDAYKSFRSFIWN</sequence>
<dbReference type="Proteomes" id="UP000178735">
    <property type="component" value="Unassembled WGS sequence"/>
</dbReference>
<evidence type="ECO:0000313" key="9">
    <source>
        <dbReference type="Proteomes" id="UP000178735"/>
    </source>
</evidence>
<feature type="domain" description="ETF-QO/FixC ubiquinone-binding" evidence="6">
    <location>
        <begin position="220"/>
        <end position="284"/>
    </location>
</feature>
<keyword evidence="5" id="KW-0560">Oxidoreductase</keyword>
<feature type="domain" description="FixC-like C-terminal" evidence="7">
    <location>
        <begin position="370"/>
        <end position="434"/>
    </location>
</feature>